<feature type="binding site" evidence="8">
    <location>
        <position position="232"/>
    </location>
    <ligand>
        <name>shikimate</name>
        <dbReference type="ChEBI" id="CHEBI:36208"/>
    </ligand>
</feature>
<dbReference type="CDD" id="cd01065">
    <property type="entry name" value="NAD_bind_Shikimate_DH"/>
    <property type="match status" value="1"/>
</dbReference>
<keyword evidence="3 8" id="KW-0028">Amino-acid biosynthesis</keyword>
<dbReference type="InterPro" id="IPR041121">
    <property type="entry name" value="SDH_C"/>
</dbReference>
<dbReference type="GO" id="GO:0008652">
    <property type="term" value="P:amino acid biosynthetic process"/>
    <property type="evidence" value="ECO:0007669"/>
    <property type="project" value="UniProtKB-KW"/>
</dbReference>
<feature type="domain" description="Quinate/shikimate 5-dehydrogenase/glutamyl-tRNA reductase" evidence="9">
    <location>
        <begin position="127"/>
        <end position="174"/>
    </location>
</feature>
<evidence type="ECO:0000259" key="9">
    <source>
        <dbReference type="Pfam" id="PF01488"/>
    </source>
</evidence>
<keyword evidence="5 8" id="KW-0560">Oxidoreductase</keyword>
<keyword evidence="4 8" id="KW-0521">NADP</keyword>
<feature type="binding site" evidence="8">
    <location>
        <position position="69"/>
    </location>
    <ligand>
        <name>shikimate</name>
        <dbReference type="ChEBI" id="CHEBI:36208"/>
    </ligand>
</feature>
<dbReference type="GO" id="GO:0009423">
    <property type="term" value="P:chorismate biosynthetic process"/>
    <property type="evidence" value="ECO:0007669"/>
    <property type="project" value="UniProtKB-UniRule"/>
</dbReference>
<evidence type="ECO:0000259" key="10">
    <source>
        <dbReference type="Pfam" id="PF08501"/>
    </source>
</evidence>
<evidence type="ECO:0000256" key="7">
    <source>
        <dbReference type="ARBA" id="ARBA00049442"/>
    </source>
</evidence>
<dbReference type="SUPFAM" id="SSF53223">
    <property type="entry name" value="Aminoacid dehydrogenase-like, N-terminal domain"/>
    <property type="match status" value="1"/>
</dbReference>
<dbReference type="Pfam" id="PF08501">
    <property type="entry name" value="Shikimate_dh_N"/>
    <property type="match status" value="1"/>
</dbReference>
<dbReference type="GO" id="GO:0004764">
    <property type="term" value="F:shikimate 3-dehydrogenase (NADP+) activity"/>
    <property type="evidence" value="ECO:0007669"/>
    <property type="project" value="UniProtKB-UniRule"/>
</dbReference>
<comment type="caution">
    <text evidence="8">Lacks conserved residue(s) required for the propagation of feature annotation.</text>
</comment>
<sequence>MSPAVTGKTKVLGIIGFPVSHSLSPVMHNAACAALGLDYVYVPFPTAVEDLPAVLAGFKASGVAGFNATIPHKVALIPLLDEISPEARLVGAVNTVVIREGRAFGYNTDGIGLLTALSLDLGFQPPGKSVLVLGAGGAARSAVFALADAGCARVTVVNRSPQRGVELSGAFASHFPEVQIEAAPPEQLADPAFMGAFDLLVNTSSVGMRDDFFPGLHLDLMRKDAVVYDMVYAPPVTPLLRKAGELGMQGANGLGMLVAQGESAFAFFTGATPPAGLMRASLTAVLEGKS</sequence>
<reference evidence="12" key="1">
    <citation type="submission" date="2020-12" db="EMBL/GenBank/DDBJ databases">
        <title>Geomonas sp. Red875, isolated from river sediment.</title>
        <authorList>
            <person name="Xu Z."/>
            <person name="Zhang Z."/>
            <person name="Masuda Y."/>
            <person name="Itoh H."/>
            <person name="Senoo K."/>
        </authorList>
    </citation>
    <scope>NUCLEOTIDE SEQUENCE</scope>
    <source>
        <strain evidence="12">Red875</strain>
    </source>
</reference>
<dbReference type="RefSeq" id="WP_199382943.1">
    <property type="nucleotide sequence ID" value="NZ_JAEMHM010000004.1"/>
</dbReference>
<evidence type="ECO:0000256" key="8">
    <source>
        <dbReference type="HAMAP-Rule" id="MF_00222"/>
    </source>
</evidence>
<dbReference type="GO" id="GO:0009073">
    <property type="term" value="P:aromatic amino acid family biosynthetic process"/>
    <property type="evidence" value="ECO:0007669"/>
    <property type="project" value="UniProtKB-KW"/>
</dbReference>
<comment type="subunit">
    <text evidence="8">Homodimer.</text>
</comment>
<evidence type="ECO:0000256" key="2">
    <source>
        <dbReference type="ARBA" id="ARBA00012962"/>
    </source>
</evidence>
<dbReference type="EMBL" id="JAEMHM010000004">
    <property type="protein sequence ID" value="MBJ6724093.1"/>
    <property type="molecule type" value="Genomic_DNA"/>
</dbReference>
<comment type="catalytic activity">
    <reaction evidence="7 8">
        <text>shikimate + NADP(+) = 3-dehydroshikimate + NADPH + H(+)</text>
        <dbReference type="Rhea" id="RHEA:17737"/>
        <dbReference type="ChEBI" id="CHEBI:15378"/>
        <dbReference type="ChEBI" id="CHEBI:16630"/>
        <dbReference type="ChEBI" id="CHEBI:36208"/>
        <dbReference type="ChEBI" id="CHEBI:57783"/>
        <dbReference type="ChEBI" id="CHEBI:58349"/>
        <dbReference type="EC" id="1.1.1.25"/>
    </reaction>
</comment>
<feature type="binding site" evidence="8">
    <location>
        <position position="94"/>
    </location>
    <ligand>
        <name>shikimate</name>
        <dbReference type="ChEBI" id="CHEBI:36208"/>
    </ligand>
</feature>
<dbReference type="InterPro" id="IPR011342">
    <property type="entry name" value="Shikimate_DH"/>
</dbReference>
<keyword evidence="13" id="KW-1185">Reference proteome</keyword>
<dbReference type="Proteomes" id="UP000636888">
    <property type="component" value="Unassembled WGS sequence"/>
</dbReference>
<feature type="binding site" evidence="8">
    <location>
        <position position="260"/>
    </location>
    <ligand>
        <name>shikimate</name>
        <dbReference type="ChEBI" id="CHEBI:36208"/>
    </ligand>
</feature>
<dbReference type="HAMAP" id="MF_00222">
    <property type="entry name" value="Shikimate_DH_AroE"/>
    <property type="match status" value="1"/>
</dbReference>
<feature type="binding site" evidence="8">
    <location>
        <position position="230"/>
    </location>
    <ligand>
        <name>NADP(+)</name>
        <dbReference type="ChEBI" id="CHEBI:58349"/>
    </ligand>
</feature>
<dbReference type="InterPro" id="IPR036291">
    <property type="entry name" value="NAD(P)-bd_dom_sf"/>
</dbReference>
<dbReference type="UniPathway" id="UPA00053">
    <property type="reaction ID" value="UER00087"/>
</dbReference>
<feature type="binding site" evidence="8">
    <location>
        <position position="253"/>
    </location>
    <ligand>
        <name>NADP(+)</name>
        <dbReference type="ChEBI" id="CHEBI:58349"/>
    </ligand>
</feature>
<feature type="binding site" evidence="8">
    <location>
        <position position="109"/>
    </location>
    <ligand>
        <name>shikimate</name>
        <dbReference type="ChEBI" id="CHEBI:36208"/>
    </ligand>
</feature>
<dbReference type="InterPro" id="IPR013708">
    <property type="entry name" value="Shikimate_DH-bd_N"/>
</dbReference>
<evidence type="ECO:0000259" key="11">
    <source>
        <dbReference type="Pfam" id="PF18317"/>
    </source>
</evidence>
<dbReference type="PANTHER" id="PTHR21089:SF1">
    <property type="entry name" value="BIFUNCTIONAL 3-DEHYDROQUINATE DEHYDRATASE_SHIKIMATE DEHYDROGENASE, CHLOROPLASTIC"/>
    <property type="match status" value="1"/>
</dbReference>
<dbReference type="Gene3D" id="3.40.50.720">
    <property type="entry name" value="NAD(P)-binding Rossmann-like Domain"/>
    <property type="match status" value="1"/>
</dbReference>
<feature type="binding site" evidence="8">
    <location>
        <begin position="22"/>
        <end position="24"/>
    </location>
    <ligand>
        <name>shikimate</name>
        <dbReference type="ChEBI" id="CHEBI:36208"/>
    </ligand>
</feature>
<dbReference type="Gene3D" id="3.40.50.10860">
    <property type="entry name" value="Leucine Dehydrogenase, chain A, domain 1"/>
    <property type="match status" value="1"/>
</dbReference>
<dbReference type="NCBIfam" id="TIGR00507">
    <property type="entry name" value="aroE"/>
    <property type="match status" value="1"/>
</dbReference>
<dbReference type="GO" id="GO:0050661">
    <property type="term" value="F:NADP binding"/>
    <property type="evidence" value="ECO:0007669"/>
    <property type="project" value="InterPro"/>
</dbReference>
<comment type="caution">
    <text evidence="12">The sequence shown here is derived from an EMBL/GenBank/DDBJ whole genome shotgun (WGS) entry which is preliminary data.</text>
</comment>
<evidence type="ECO:0000256" key="5">
    <source>
        <dbReference type="ARBA" id="ARBA00023002"/>
    </source>
</evidence>
<evidence type="ECO:0000256" key="1">
    <source>
        <dbReference type="ARBA" id="ARBA00004871"/>
    </source>
</evidence>
<dbReference type="SUPFAM" id="SSF51735">
    <property type="entry name" value="NAD(P)-binding Rossmann-fold domains"/>
    <property type="match status" value="1"/>
</dbReference>
<dbReference type="InterPro" id="IPR022893">
    <property type="entry name" value="Shikimate_DH_fam"/>
</dbReference>
<feature type="active site" description="Proton acceptor" evidence="8">
    <location>
        <position position="73"/>
    </location>
</feature>
<dbReference type="AlphaFoldDB" id="A0A8J7J0U6"/>
<evidence type="ECO:0000256" key="6">
    <source>
        <dbReference type="ARBA" id="ARBA00023141"/>
    </source>
</evidence>
<evidence type="ECO:0000313" key="13">
    <source>
        <dbReference type="Proteomes" id="UP000636888"/>
    </source>
</evidence>
<protein>
    <recommendedName>
        <fullName evidence="2 8">Shikimate dehydrogenase (NADP(+))</fullName>
        <shortName evidence="8">SDH</shortName>
        <ecNumber evidence="2 8">1.1.1.25</ecNumber>
    </recommendedName>
</protein>
<comment type="similarity">
    <text evidence="8">Belongs to the shikimate dehydrogenase family.</text>
</comment>
<dbReference type="Pfam" id="PF01488">
    <property type="entry name" value="Shikimate_DH"/>
    <property type="match status" value="1"/>
</dbReference>
<organism evidence="12 13">
    <name type="scientific">Geomesophilobacter sediminis</name>
    <dbReference type="NCBI Taxonomy" id="2798584"/>
    <lineage>
        <taxon>Bacteria</taxon>
        <taxon>Pseudomonadati</taxon>
        <taxon>Thermodesulfobacteriota</taxon>
        <taxon>Desulfuromonadia</taxon>
        <taxon>Geobacterales</taxon>
        <taxon>Geobacteraceae</taxon>
        <taxon>Geomesophilobacter</taxon>
    </lineage>
</organism>
<comment type="pathway">
    <text evidence="1 8">Metabolic intermediate biosynthesis; chorismate biosynthesis; chorismate from D-erythrose 4-phosphate and phosphoenolpyruvate: step 4/7.</text>
</comment>
<dbReference type="InterPro" id="IPR046346">
    <property type="entry name" value="Aminoacid_DH-like_N_sf"/>
</dbReference>
<dbReference type="GO" id="GO:0005829">
    <property type="term" value="C:cytosol"/>
    <property type="evidence" value="ECO:0007669"/>
    <property type="project" value="TreeGrafter"/>
</dbReference>
<dbReference type="InterPro" id="IPR006151">
    <property type="entry name" value="Shikm_DH/Glu-tRNA_Rdtase"/>
</dbReference>
<evidence type="ECO:0000256" key="4">
    <source>
        <dbReference type="ARBA" id="ARBA00022857"/>
    </source>
</evidence>
<keyword evidence="6 8" id="KW-0057">Aromatic amino acid biosynthesis</keyword>
<feature type="binding site" evidence="8">
    <location>
        <begin position="134"/>
        <end position="138"/>
    </location>
    <ligand>
        <name>NADP(+)</name>
        <dbReference type="ChEBI" id="CHEBI:58349"/>
    </ligand>
</feature>
<dbReference type="GO" id="GO:0019632">
    <property type="term" value="P:shikimate metabolic process"/>
    <property type="evidence" value="ECO:0007669"/>
    <property type="project" value="InterPro"/>
</dbReference>
<gene>
    <name evidence="8 12" type="primary">aroE</name>
    <name evidence="12" type="ORF">JFN93_05180</name>
</gene>
<comment type="function">
    <text evidence="8">Involved in the biosynthesis of the chorismate, which leads to the biosynthesis of aromatic amino acids. Catalyzes the reversible NADPH linked reduction of 3-dehydroshikimate (DHSA) to yield shikimate (SA).</text>
</comment>
<evidence type="ECO:0000256" key="3">
    <source>
        <dbReference type="ARBA" id="ARBA00022605"/>
    </source>
</evidence>
<dbReference type="Pfam" id="PF18317">
    <property type="entry name" value="SDH_C"/>
    <property type="match status" value="1"/>
</dbReference>
<name>A0A8J7J0U6_9BACT</name>
<feature type="domain" description="Shikimate dehydrogenase substrate binding N-terminal" evidence="10">
    <location>
        <begin position="14"/>
        <end position="96"/>
    </location>
</feature>
<dbReference type="PANTHER" id="PTHR21089">
    <property type="entry name" value="SHIKIMATE DEHYDROGENASE"/>
    <property type="match status" value="1"/>
</dbReference>
<proteinExistence type="inferred from homology"/>
<evidence type="ECO:0000313" key="12">
    <source>
        <dbReference type="EMBL" id="MBJ6724093.1"/>
    </source>
</evidence>
<feature type="domain" description="SDH C-terminal" evidence="11">
    <location>
        <begin position="253"/>
        <end position="282"/>
    </location>
</feature>
<dbReference type="EC" id="1.1.1.25" evidence="2 8"/>
<accession>A0A8J7J0U6</accession>